<evidence type="ECO:0000256" key="6">
    <source>
        <dbReference type="ARBA" id="ARBA00044633"/>
    </source>
</evidence>
<dbReference type="PANTHER" id="PTHR21090:SF5">
    <property type="entry name" value="PENTAFUNCTIONAL AROM POLYPEPTIDE"/>
    <property type="match status" value="1"/>
</dbReference>
<comment type="subcellular location">
    <subcellularLocation>
        <location evidence="7">Cytoplasm</location>
    </subcellularLocation>
</comment>
<keyword evidence="3 7" id="KW-0028">Amino-acid biosynthesis</keyword>
<feature type="binding site" evidence="7">
    <location>
        <position position="359"/>
    </location>
    <ligand>
        <name>phosphoenolpyruvate</name>
        <dbReference type="ChEBI" id="CHEBI:58702"/>
    </ligand>
</feature>
<evidence type="ECO:0000256" key="7">
    <source>
        <dbReference type="HAMAP-Rule" id="MF_00210"/>
    </source>
</evidence>
<keyword evidence="11" id="KW-1185">Reference proteome</keyword>
<comment type="subunit">
    <text evidence="7">Monomer.</text>
</comment>
<evidence type="ECO:0000259" key="9">
    <source>
        <dbReference type="Pfam" id="PF00275"/>
    </source>
</evidence>
<feature type="binding site" evidence="7">
    <location>
        <position position="328"/>
    </location>
    <ligand>
        <name>3-phosphoshikimate</name>
        <dbReference type="ChEBI" id="CHEBI:145989"/>
    </ligand>
</feature>
<keyword evidence="4 7" id="KW-0808">Transferase</keyword>
<feature type="binding site" evidence="7">
    <location>
        <position position="34"/>
    </location>
    <ligand>
        <name>3-phosphoshikimate</name>
        <dbReference type="ChEBI" id="CHEBI:145989"/>
    </ligand>
</feature>
<dbReference type="PROSITE" id="PS00885">
    <property type="entry name" value="EPSP_SYNTHASE_2"/>
    <property type="match status" value="1"/>
</dbReference>
<feature type="binding site" evidence="7">
    <location>
        <position position="29"/>
    </location>
    <ligand>
        <name>3-phosphoshikimate</name>
        <dbReference type="ChEBI" id="CHEBI:145989"/>
    </ligand>
</feature>
<evidence type="ECO:0000256" key="5">
    <source>
        <dbReference type="ARBA" id="ARBA00023141"/>
    </source>
</evidence>
<dbReference type="InterPro" id="IPR036968">
    <property type="entry name" value="Enolpyruvate_Tfrase_sf"/>
</dbReference>
<dbReference type="Proteomes" id="UP001296873">
    <property type="component" value="Unassembled WGS sequence"/>
</dbReference>
<reference evidence="10 11" key="1">
    <citation type="journal article" date="2020" name="Microorganisms">
        <title>Osmotic Adaptation and Compatible Solute Biosynthesis of Phototrophic Bacteria as Revealed from Genome Analyses.</title>
        <authorList>
            <person name="Imhoff J.F."/>
            <person name="Rahn T."/>
            <person name="Kunzel S."/>
            <person name="Keller A."/>
            <person name="Neulinger S.C."/>
        </authorList>
    </citation>
    <scope>NUCLEOTIDE SEQUENCE [LARGE SCALE GENOMIC DNA]</scope>
    <source>
        <strain evidence="10 11">DSM 9895</strain>
    </source>
</reference>
<feature type="binding site" evidence="7">
    <location>
        <position position="103"/>
    </location>
    <ligand>
        <name>phosphoenolpyruvate</name>
        <dbReference type="ChEBI" id="CHEBI:58702"/>
    </ligand>
</feature>
<comment type="caution">
    <text evidence="10">The sequence shown here is derived from an EMBL/GenBank/DDBJ whole genome shotgun (WGS) entry which is preliminary data.</text>
</comment>
<feature type="compositionally biased region" description="Pro residues" evidence="8">
    <location>
        <begin position="1"/>
        <end position="10"/>
    </location>
</feature>
<keyword evidence="7" id="KW-0963">Cytoplasm</keyword>
<dbReference type="HAMAP" id="MF_00210">
    <property type="entry name" value="EPSP_synth"/>
    <property type="match status" value="1"/>
</dbReference>
<evidence type="ECO:0000313" key="11">
    <source>
        <dbReference type="Proteomes" id="UP001296873"/>
    </source>
</evidence>
<feature type="binding site" evidence="7">
    <location>
        <position position="176"/>
    </location>
    <ligand>
        <name>3-phosphoshikimate</name>
        <dbReference type="ChEBI" id="CHEBI:145989"/>
    </ligand>
</feature>
<dbReference type="CDD" id="cd01556">
    <property type="entry name" value="EPSP_synthase"/>
    <property type="match status" value="1"/>
</dbReference>
<keyword evidence="5 7" id="KW-0057">Aromatic amino acid biosynthesis</keyword>
<dbReference type="InterPro" id="IPR023193">
    <property type="entry name" value="EPSP_synthase_CS"/>
</dbReference>
<dbReference type="EC" id="2.5.1.19" evidence="7"/>
<dbReference type="PROSITE" id="PS00104">
    <property type="entry name" value="EPSP_SYNTHASE_1"/>
    <property type="match status" value="1"/>
</dbReference>
<feature type="binding site" evidence="7">
    <location>
        <position position="404"/>
    </location>
    <ligand>
        <name>phosphoenolpyruvate</name>
        <dbReference type="ChEBI" id="CHEBI:58702"/>
    </ligand>
</feature>
<feature type="binding site" evidence="7">
    <location>
        <position position="178"/>
    </location>
    <ligand>
        <name>phosphoenolpyruvate</name>
        <dbReference type="ChEBI" id="CHEBI:58702"/>
    </ligand>
</feature>
<feature type="binding site" evidence="7">
    <location>
        <position position="355"/>
    </location>
    <ligand>
        <name>3-phosphoshikimate</name>
        <dbReference type="ChEBI" id="CHEBI:145989"/>
    </ligand>
</feature>
<feature type="binding site" evidence="7">
    <location>
        <position position="30"/>
    </location>
    <ligand>
        <name>3-phosphoshikimate</name>
        <dbReference type="ChEBI" id="CHEBI:145989"/>
    </ligand>
</feature>
<name>A0ABS1DM93_9PROT</name>
<comment type="catalytic activity">
    <reaction evidence="6">
        <text>3-phosphoshikimate + phosphoenolpyruvate = 5-O-(1-carboxyvinyl)-3-phosphoshikimate + phosphate</text>
        <dbReference type="Rhea" id="RHEA:21256"/>
        <dbReference type="ChEBI" id="CHEBI:43474"/>
        <dbReference type="ChEBI" id="CHEBI:57701"/>
        <dbReference type="ChEBI" id="CHEBI:58702"/>
        <dbReference type="ChEBI" id="CHEBI:145989"/>
        <dbReference type="EC" id="2.5.1.19"/>
    </reaction>
    <physiologicalReaction direction="left-to-right" evidence="6">
        <dbReference type="Rhea" id="RHEA:21257"/>
    </physiologicalReaction>
</comment>
<organism evidence="10 11">
    <name type="scientific">Rhodovibrio sodomensis</name>
    <dbReference type="NCBI Taxonomy" id="1088"/>
    <lineage>
        <taxon>Bacteria</taxon>
        <taxon>Pseudomonadati</taxon>
        <taxon>Pseudomonadota</taxon>
        <taxon>Alphaproteobacteria</taxon>
        <taxon>Rhodospirillales</taxon>
        <taxon>Rhodovibrionaceae</taxon>
        <taxon>Rhodovibrio</taxon>
    </lineage>
</organism>
<dbReference type="SUPFAM" id="SSF55205">
    <property type="entry name" value="EPT/RTPC-like"/>
    <property type="match status" value="1"/>
</dbReference>
<feature type="active site" description="Proton acceptor" evidence="7">
    <location>
        <position position="328"/>
    </location>
</feature>
<dbReference type="RefSeq" id="WP_200343296.1">
    <property type="nucleotide sequence ID" value="NZ_NRRL01000122.1"/>
</dbReference>
<feature type="region of interest" description="Disordered" evidence="8">
    <location>
        <begin position="1"/>
        <end position="24"/>
    </location>
</feature>
<comment type="similarity">
    <text evidence="2 7">Belongs to the EPSP synthase family.</text>
</comment>
<evidence type="ECO:0000256" key="3">
    <source>
        <dbReference type="ARBA" id="ARBA00022605"/>
    </source>
</evidence>
<gene>
    <name evidence="7 10" type="primary">aroA</name>
    <name evidence="10" type="ORF">CKO28_22795</name>
</gene>
<dbReference type="InterPro" id="IPR013792">
    <property type="entry name" value="RNA3'P_cycl/enolpyr_Trfase_a/b"/>
</dbReference>
<feature type="binding site" evidence="7">
    <location>
        <position position="131"/>
    </location>
    <ligand>
        <name>phosphoenolpyruvate</name>
        <dbReference type="ChEBI" id="CHEBI:58702"/>
    </ligand>
</feature>
<feature type="binding site" evidence="7">
    <location>
        <position position="178"/>
    </location>
    <ligand>
        <name>3-phosphoshikimate</name>
        <dbReference type="ChEBI" id="CHEBI:145989"/>
    </ligand>
</feature>
<dbReference type="InterPro" id="IPR001986">
    <property type="entry name" value="Enolpyruvate_Tfrase_dom"/>
</dbReference>
<proteinExistence type="inferred from homology"/>
<accession>A0ABS1DM93</accession>
<dbReference type="PIRSF" id="PIRSF000505">
    <property type="entry name" value="EPSPS"/>
    <property type="match status" value="1"/>
</dbReference>
<evidence type="ECO:0000256" key="1">
    <source>
        <dbReference type="ARBA" id="ARBA00004811"/>
    </source>
</evidence>
<dbReference type="PANTHER" id="PTHR21090">
    <property type="entry name" value="AROM/DEHYDROQUINATE SYNTHASE"/>
    <property type="match status" value="1"/>
</dbReference>
<comment type="pathway">
    <text evidence="1 7">Metabolic intermediate biosynthesis; chorismate biosynthesis; chorismate from D-erythrose 4-phosphate and phosphoenolpyruvate: step 6/7.</text>
</comment>
<dbReference type="EMBL" id="NRRL01000122">
    <property type="protein sequence ID" value="MBK1670849.1"/>
    <property type="molecule type" value="Genomic_DNA"/>
</dbReference>
<evidence type="ECO:0000313" key="10">
    <source>
        <dbReference type="EMBL" id="MBK1670849.1"/>
    </source>
</evidence>
<dbReference type="Pfam" id="PF00275">
    <property type="entry name" value="EPSP_synthase"/>
    <property type="match status" value="1"/>
</dbReference>
<feature type="domain" description="Enolpyruvate transferase" evidence="9">
    <location>
        <begin position="17"/>
        <end position="436"/>
    </location>
</feature>
<dbReference type="NCBIfam" id="TIGR01356">
    <property type="entry name" value="aroA"/>
    <property type="match status" value="1"/>
</dbReference>
<evidence type="ECO:0000256" key="8">
    <source>
        <dbReference type="SAM" id="MobiDB-lite"/>
    </source>
</evidence>
<sequence>MTDPHAPPRPLTARPAEGLSGRAAVPGDKSISHRALMLGALAAGETTIHGLLTGADVIATADAMAALGATIHRGGPGESWRVRGRGVGALVEPEGVLDLGNSGTSARLLMGVLAGHPVSAVITGDASLRRRPMGRVIEPLSRIGAQISARSGGRLPLTVTGTADPLPLEYVLPVASAQVKSAVLLAGLNAPGETSVIEPEETRDHTELMLSAFGAEVRVERTGQGRRSTLVGEAELTGRLVRVPADPSSAAFPLVAGLLVPGSRVDLPAVGMNPHRTGLFTTLREMGAALSVRNERTEAGEPVADLIARAGPLQAVEVPASRAPSMIDEYPILCVAAALAEGRSVMHGIAELRVKESDRLDAMARGLEACGVRIEEGEDWLAVHGTGGRRPAGGASLDARLDHRIAMSFLILGLVSEAGVSVDDVRPIDTSFPGFDALMTGLGALLKS</sequence>
<evidence type="ECO:0000256" key="2">
    <source>
        <dbReference type="ARBA" id="ARBA00009948"/>
    </source>
</evidence>
<evidence type="ECO:0000256" key="4">
    <source>
        <dbReference type="ARBA" id="ARBA00022679"/>
    </source>
</evidence>
<feature type="binding site" evidence="7">
    <location>
        <position position="29"/>
    </location>
    <ligand>
        <name>phosphoenolpyruvate</name>
        <dbReference type="ChEBI" id="CHEBI:58702"/>
    </ligand>
</feature>
<dbReference type="InterPro" id="IPR006264">
    <property type="entry name" value="EPSP_synthase"/>
</dbReference>
<comment type="caution">
    <text evidence="7">Lacks conserved residue(s) required for the propagation of feature annotation.</text>
</comment>
<protein>
    <recommendedName>
        <fullName evidence="7">3-phosphoshikimate 1-carboxyvinyltransferase</fullName>
        <ecNumber evidence="7">2.5.1.19</ecNumber>
    </recommendedName>
    <alternativeName>
        <fullName evidence="7">5-enolpyruvylshikimate-3-phosphate synthase</fullName>
        <shortName evidence="7">EPSP synthase</shortName>
        <shortName evidence="7">EPSPS</shortName>
    </alternativeName>
</protein>
<comment type="function">
    <text evidence="7">Catalyzes the transfer of the enolpyruvyl moiety of phosphoenolpyruvate (PEP) to the 5-hydroxyl of shikimate-3-phosphate (S3P) to produce enolpyruvyl shikimate-3-phosphate and inorganic phosphate.</text>
</comment>
<dbReference type="Gene3D" id="3.65.10.10">
    <property type="entry name" value="Enolpyruvate transferase domain"/>
    <property type="match status" value="2"/>
</dbReference>